<evidence type="ECO:0000313" key="1">
    <source>
        <dbReference type="EMBL" id="HEC05774.1"/>
    </source>
</evidence>
<dbReference type="Proteomes" id="UP000886339">
    <property type="component" value="Unassembled WGS sequence"/>
</dbReference>
<comment type="caution">
    <text evidence="1">The sequence shown here is derived from an EMBL/GenBank/DDBJ whole genome shotgun (WGS) entry which is preliminary data.</text>
</comment>
<name>A0A831RVM3_9GAMM</name>
<reference evidence="1" key="1">
    <citation type="journal article" date="2020" name="mSystems">
        <title>Genome- and Community-Level Interaction Insights into Carbon Utilization and Element Cycling Functions of Hydrothermarchaeota in Hydrothermal Sediment.</title>
        <authorList>
            <person name="Zhou Z."/>
            <person name="Liu Y."/>
            <person name="Xu W."/>
            <person name="Pan J."/>
            <person name="Luo Z.H."/>
            <person name="Li M."/>
        </authorList>
    </citation>
    <scope>NUCLEOTIDE SEQUENCE [LARGE SCALE GENOMIC DNA]</scope>
    <source>
        <strain evidence="1">HyVt-458</strain>
    </source>
</reference>
<gene>
    <name evidence="1" type="ORF">ENJ12_02910</name>
</gene>
<accession>A0A831RVM3</accession>
<dbReference type="AlphaFoldDB" id="A0A831RVM3"/>
<protein>
    <submittedName>
        <fullName evidence="1">Uncharacterized protein</fullName>
    </submittedName>
</protein>
<sequence>MRSKLCTLETGNLHESRLATRAYLDPHPAILRDHFDSAPEQNTAILRIQTSEPNLPQASSSVPAPVSLSICNWHPLHGGLRIQAHLPLLIYMLNARHAQINRAIENASKLPATYPVSPTTLYLRIASNPVHVSHGAGYSRATLYPVQAAPCPFHDASQLDACRSARRFDLISIGHCHKDRSQVCAHRAHAKQQPPTPILLIAKDPRQIV</sequence>
<dbReference type="EMBL" id="DRLF01000109">
    <property type="protein sequence ID" value="HEC05774.1"/>
    <property type="molecule type" value="Genomic_DNA"/>
</dbReference>
<proteinExistence type="predicted"/>
<organism evidence="1">
    <name type="scientific">Thiolapillus brandeum</name>
    <dbReference type="NCBI Taxonomy" id="1076588"/>
    <lineage>
        <taxon>Bacteria</taxon>
        <taxon>Pseudomonadati</taxon>
        <taxon>Pseudomonadota</taxon>
        <taxon>Gammaproteobacteria</taxon>
        <taxon>Chromatiales</taxon>
        <taxon>Sedimenticolaceae</taxon>
        <taxon>Thiolapillus</taxon>
    </lineage>
</organism>